<evidence type="ECO:0000313" key="2">
    <source>
        <dbReference type="EMBL" id="MBB5373429.1"/>
    </source>
</evidence>
<dbReference type="InterPro" id="IPR011051">
    <property type="entry name" value="RmlC_Cupin_sf"/>
</dbReference>
<keyword evidence="3" id="KW-1185">Reference proteome</keyword>
<protein>
    <submittedName>
        <fullName evidence="2">Putative transcriptional regulator</fullName>
    </submittedName>
</protein>
<reference evidence="2 3" key="1">
    <citation type="submission" date="2020-08" db="EMBL/GenBank/DDBJ databases">
        <title>Genomic Encyclopedia of Type Strains, Phase IV (KMG-IV): sequencing the most valuable type-strain genomes for metagenomic binning, comparative biology and taxonomic classification.</title>
        <authorList>
            <person name="Goeker M."/>
        </authorList>
    </citation>
    <scope>NUCLEOTIDE SEQUENCE [LARGE SCALE GENOMIC DNA]</scope>
    <source>
        <strain evidence="2 3">DSM 27026</strain>
    </source>
</reference>
<dbReference type="InterPro" id="IPR025979">
    <property type="entry name" value="ChrR-like_cupin_dom"/>
</dbReference>
<evidence type="ECO:0000259" key="1">
    <source>
        <dbReference type="Pfam" id="PF12973"/>
    </source>
</evidence>
<sequence length="210" mass="22356">MIRHHPTPETLLAHAAGTLPAGHGLVVAAHLQGCARCRAELAALEAAGGALLEDLPPETLAAEAFAQVLARLDEPPPAPPPPPRQADLSLPHGLRLPAALRRAEIGRWLWIGTGVRYSRVRLPWAPEQNVMLLRVAGGRRVIHHSHGGAEFTQVLWGGFRDETGHYGPGDIGEADETLAHQPVADPEGCICLAALEGGLRLPWLTRLLGG</sequence>
<organism evidence="2 3">
    <name type="scientific">Acidocella aromatica</name>
    <dbReference type="NCBI Taxonomy" id="1303579"/>
    <lineage>
        <taxon>Bacteria</taxon>
        <taxon>Pseudomonadati</taxon>
        <taxon>Pseudomonadota</taxon>
        <taxon>Alphaproteobacteria</taxon>
        <taxon>Acetobacterales</taxon>
        <taxon>Acidocellaceae</taxon>
        <taxon>Acidocella</taxon>
    </lineage>
</organism>
<evidence type="ECO:0000313" key="3">
    <source>
        <dbReference type="Proteomes" id="UP000553706"/>
    </source>
</evidence>
<dbReference type="RefSeq" id="WP_183266432.1">
    <property type="nucleotide sequence ID" value="NZ_JACHFJ010000006.1"/>
</dbReference>
<dbReference type="Proteomes" id="UP000553706">
    <property type="component" value="Unassembled WGS sequence"/>
</dbReference>
<dbReference type="InterPro" id="IPR041916">
    <property type="entry name" value="Anti_sigma_zinc_sf"/>
</dbReference>
<dbReference type="Gene3D" id="2.60.120.10">
    <property type="entry name" value="Jelly Rolls"/>
    <property type="match status" value="1"/>
</dbReference>
<dbReference type="EMBL" id="JACHFJ010000006">
    <property type="protein sequence ID" value="MBB5373429.1"/>
    <property type="molecule type" value="Genomic_DNA"/>
</dbReference>
<dbReference type="Pfam" id="PF12973">
    <property type="entry name" value="Cupin_7"/>
    <property type="match status" value="1"/>
</dbReference>
<dbReference type="InterPro" id="IPR014710">
    <property type="entry name" value="RmlC-like_jellyroll"/>
</dbReference>
<proteinExistence type="predicted"/>
<dbReference type="CDD" id="cd20301">
    <property type="entry name" value="cupin_ChrR"/>
    <property type="match status" value="1"/>
</dbReference>
<name>A0A840VML9_9PROT</name>
<dbReference type="Gene3D" id="1.10.10.1320">
    <property type="entry name" value="Anti-sigma factor, zinc-finger domain"/>
    <property type="match status" value="1"/>
</dbReference>
<feature type="domain" description="ChrR-like cupin" evidence="1">
    <location>
        <begin position="107"/>
        <end position="194"/>
    </location>
</feature>
<gene>
    <name evidence="2" type="ORF">HNP71_001689</name>
</gene>
<accession>A0A840VML9</accession>
<dbReference type="AlphaFoldDB" id="A0A840VML9"/>
<comment type="caution">
    <text evidence="2">The sequence shown here is derived from an EMBL/GenBank/DDBJ whole genome shotgun (WGS) entry which is preliminary data.</text>
</comment>
<dbReference type="NCBIfam" id="TIGR02451">
    <property type="entry name" value="anti_sig_ChrR"/>
    <property type="match status" value="1"/>
</dbReference>
<dbReference type="InterPro" id="IPR012807">
    <property type="entry name" value="Anti-sigma_ChrR"/>
</dbReference>
<dbReference type="SUPFAM" id="SSF51182">
    <property type="entry name" value="RmlC-like cupins"/>
    <property type="match status" value="1"/>
</dbReference>